<keyword evidence="3" id="KW-1185">Reference proteome</keyword>
<sequence>MEGEMQTLIFTVIENACVAREAELWSFIDVAAEVALDGTPDSDGGGSSSDSSGSGRRPRRIHTFHGTTGPSDDHAPSTSGKEKSSIRRHTTVPRMSVSQDNAPGDRSDEEDERVELSEERREQLEVDEKTHRLPVRVSIDWINLSDL</sequence>
<dbReference type="OrthoDB" id="28045at2759"/>
<feature type="compositionally biased region" description="Basic and acidic residues" evidence="1">
    <location>
        <begin position="114"/>
        <end position="126"/>
    </location>
</feature>
<protein>
    <submittedName>
        <fullName evidence="2">Uncharacterized protein</fullName>
    </submittedName>
</protein>
<name>A0A3P7IXK8_STRVU</name>
<evidence type="ECO:0000313" key="2">
    <source>
        <dbReference type="EMBL" id="VDM72663.1"/>
    </source>
</evidence>
<feature type="region of interest" description="Disordered" evidence="1">
    <location>
        <begin position="37"/>
        <end position="126"/>
    </location>
</feature>
<accession>A0A3P7IXK8</accession>
<dbReference type="EMBL" id="UYYB01026562">
    <property type="protein sequence ID" value="VDM72663.1"/>
    <property type="molecule type" value="Genomic_DNA"/>
</dbReference>
<feature type="compositionally biased region" description="Basic and acidic residues" evidence="1">
    <location>
        <begin position="71"/>
        <end position="85"/>
    </location>
</feature>
<gene>
    <name evidence="2" type="ORF">SVUK_LOCUS7661</name>
</gene>
<evidence type="ECO:0000256" key="1">
    <source>
        <dbReference type="SAM" id="MobiDB-lite"/>
    </source>
</evidence>
<dbReference type="AlphaFoldDB" id="A0A3P7IXK8"/>
<organism evidence="2 3">
    <name type="scientific">Strongylus vulgaris</name>
    <name type="common">Blood worm</name>
    <dbReference type="NCBI Taxonomy" id="40348"/>
    <lineage>
        <taxon>Eukaryota</taxon>
        <taxon>Metazoa</taxon>
        <taxon>Ecdysozoa</taxon>
        <taxon>Nematoda</taxon>
        <taxon>Chromadorea</taxon>
        <taxon>Rhabditida</taxon>
        <taxon>Rhabditina</taxon>
        <taxon>Rhabditomorpha</taxon>
        <taxon>Strongyloidea</taxon>
        <taxon>Strongylidae</taxon>
        <taxon>Strongylus</taxon>
    </lineage>
</organism>
<proteinExistence type="predicted"/>
<reference evidence="2 3" key="1">
    <citation type="submission" date="2018-11" db="EMBL/GenBank/DDBJ databases">
        <authorList>
            <consortium name="Pathogen Informatics"/>
        </authorList>
    </citation>
    <scope>NUCLEOTIDE SEQUENCE [LARGE SCALE GENOMIC DNA]</scope>
</reference>
<dbReference type="Proteomes" id="UP000270094">
    <property type="component" value="Unassembled WGS sequence"/>
</dbReference>
<evidence type="ECO:0000313" key="3">
    <source>
        <dbReference type="Proteomes" id="UP000270094"/>
    </source>
</evidence>